<dbReference type="Proteomes" id="UP000235388">
    <property type="component" value="Unassembled WGS sequence"/>
</dbReference>
<dbReference type="EMBL" id="PGCJ01000814">
    <property type="protein sequence ID" value="PLW19352.1"/>
    <property type="molecule type" value="Genomic_DNA"/>
</dbReference>
<feature type="domain" description="CxC1-like cysteine cluster associated with KDZ transposases" evidence="2">
    <location>
        <begin position="137"/>
        <end position="207"/>
    </location>
</feature>
<comment type="caution">
    <text evidence="3">The sequence shown here is derived from an EMBL/GenBank/DDBJ whole genome shotgun (WGS) entry which is preliminary data.</text>
</comment>
<dbReference type="OrthoDB" id="3253684at2759"/>
<sequence>MPPRRSRNDLYRFHYGSQLPVTKTRSQRRVRLAFQRRTRAEIGRTLQTNLAHDTTNQESETLGNPDLHPDTHNDLGYSDTALWEDIPESMNKEDAASLAHIQSIHQRLIQEQKYQNWKDVLEILFPIYLHLKNLTANWTLPLALDNHSGLLCNCPPGTQTVREVDLIDLMGQKRVNFKFCSCTPDPALLLANGYLSSTPIFPQTAFSPRDIRRNLVAAIDVYRSLRSMRRDIVLSVTSNNPQEVLAQRSCPACFGVSDPGDADESIQPIDNKQVFICLDGNFQHRHHKQASKNYIGVEDQPLFVRPEEVETSVEEIRAGETAKRVSKKAASIPTSFENFVSLPQASKTNVYDYLFAKKKDRCTEQHKAADDRRNASSWKGCDDTGLFGCCCRHDSVIYFSNIHKTGEQRSLPMTIIKRIFSEINPDIKVGVLYDIGCTLRKFFNARGLLQHLLPRMNFATAVFHSYVHDWPCQLQFNPRYNVGWGLTDGEGLKRLWSYLSSLAQNPHQSGEKYTEDFLQAQWQQQRHFEINVKTANREKQEQQAQFYERDEALKTLASSAHSDPMYTNLKLQEIQHLRKLQDKEAEKLGSFFADSKDGQRNPEKEKALGLLWSAKCALHKCAVKIQGETQPLRNSKSRGERLGTVLKEKIFEALGRRRKTVVKVLNTFCNRRKDYLTKYAPDQLGLPENRAITYDEFTKLQLDDPFWNNAYLSFSKDPWAVDPTVQTGIHALLRMDRAKEELVQLTNELRRCVSWGIHLRNRLKHCIDQCVLDTCDVNLQNQLQESLGQVSYATRKILSDELESAQKEHESLLLTWQPAVEDVLALGAIPRSTLPPEWFALVELLRENSLVNEPTGVHVDLLLEQTVLENQDSNGESTKEDEDVTPSGVDHVPPEDDDTA</sequence>
<protein>
    <recommendedName>
        <fullName evidence="2">CxC1-like cysteine cluster associated with KDZ transposases domain-containing protein</fullName>
    </recommendedName>
</protein>
<evidence type="ECO:0000256" key="1">
    <source>
        <dbReference type="SAM" id="MobiDB-lite"/>
    </source>
</evidence>
<evidence type="ECO:0000313" key="4">
    <source>
        <dbReference type="Proteomes" id="UP000235388"/>
    </source>
</evidence>
<dbReference type="Pfam" id="PF18758">
    <property type="entry name" value="KDZ"/>
    <property type="match status" value="1"/>
</dbReference>
<reference evidence="3 4" key="1">
    <citation type="submission" date="2017-11" db="EMBL/GenBank/DDBJ databases">
        <title>De novo assembly and phasing of dikaryotic genomes from two isolates of Puccinia coronata f. sp. avenae, the causal agent of oat crown rust.</title>
        <authorList>
            <person name="Miller M.E."/>
            <person name="Zhang Y."/>
            <person name="Omidvar V."/>
            <person name="Sperschneider J."/>
            <person name="Schwessinger B."/>
            <person name="Raley C."/>
            <person name="Palmer J.M."/>
            <person name="Garnica D."/>
            <person name="Upadhyaya N."/>
            <person name="Rathjen J."/>
            <person name="Taylor J.M."/>
            <person name="Park R.F."/>
            <person name="Dodds P.N."/>
            <person name="Hirsch C.D."/>
            <person name="Kianian S.F."/>
            <person name="Figueroa M."/>
        </authorList>
    </citation>
    <scope>NUCLEOTIDE SEQUENCE [LARGE SCALE GENOMIC DNA]</scope>
    <source>
        <strain evidence="3">12NC29</strain>
    </source>
</reference>
<dbReference type="STRING" id="200324.A0A2N5T1K0"/>
<dbReference type="PANTHER" id="PTHR33096:SF1">
    <property type="entry name" value="CXC1-LIKE CYSTEINE CLUSTER ASSOCIATED WITH KDZ TRANSPOSASES DOMAIN-CONTAINING PROTEIN"/>
    <property type="match status" value="1"/>
</dbReference>
<proteinExistence type="predicted"/>
<evidence type="ECO:0000259" key="2">
    <source>
        <dbReference type="Pfam" id="PF18802"/>
    </source>
</evidence>
<feature type="region of interest" description="Disordered" evidence="1">
    <location>
        <begin position="47"/>
        <end position="70"/>
    </location>
</feature>
<dbReference type="PANTHER" id="PTHR33096">
    <property type="entry name" value="CXC2 DOMAIN-CONTAINING PROTEIN"/>
    <property type="match status" value="1"/>
</dbReference>
<dbReference type="AlphaFoldDB" id="A0A2N5T1K0"/>
<keyword evidence="4" id="KW-1185">Reference proteome</keyword>
<evidence type="ECO:0000313" key="3">
    <source>
        <dbReference type="EMBL" id="PLW19352.1"/>
    </source>
</evidence>
<feature type="compositionally biased region" description="Polar residues" evidence="1">
    <location>
        <begin position="47"/>
        <end position="62"/>
    </location>
</feature>
<dbReference type="InterPro" id="IPR041320">
    <property type="entry name" value="CxC1"/>
</dbReference>
<organism evidence="3 4">
    <name type="scientific">Puccinia coronata f. sp. avenae</name>
    <dbReference type="NCBI Taxonomy" id="200324"/>
    <lineage>
        <taxon>Eukaryota</taxon>
        <taxon>Fungi</taxon>
        <taxon>Dikarya</taxon>
        <taxon>Basidiomycota</taxon>
        <taxon>Pucciniomycotina</taxon>
        <taxon>Pucciniomycetes</taxon>
        <taxon>Pucciniales</taxon>
        <taxon>Pucciniaceae</taxon>
        <taxon>Puccinia</taxon>
    </lineage>
</organism>
<dbReference type="Pfam" id="PF18802">
    <property type="entry name" value="CxC1"/>
    <property type="match status" value="1"/>
</dbReference>
<dbReference type="InterPro" id="IPR040521">
    <property type="entry name" value="KDZ"/>
</dbReference>
<feature type="region of interest" description="Disordered" evidence="1">
    <location>
        <begin position="870"/>
        <end position="900"/>
    </location>
</feature>
<name>A0A2N5T1K0_9BASI</name>
<gene>
    <name evidence="3" type="ORF">PCANC_09120</name>
</gene>
<accession>A0A2N5T1K0</accession>